<dbReference type="Pfam" id="PF04085">
    <property type="entry name" value="MreC"/>
    <property type="match status" value="1"/>
</dbReference>
<dbReference type="NCBIfam" id="TIGR00219">
    <property type="entry name" value="mreC"/>
    <property type="match status" value="1"/>
</dbReference>
<feature type="domain" description="Rod shape-determining protein MreC beta-barrel core" evidence="7">
    <location>
        <begin position="118"/>
        <end position="265"/>
    </location>
</feature>
<evidence type="ECO:0000256" key="5">
    <source>
        <dbReference type="PIRNR" id="PIRNR038471"/>
    </source>
</evidence>
<protein>
    <recommendedName>
        <fullName evidence="2 5">Cell shape-determining protein MreC</fullName>
    </recommendedName>
    <alternativeName>
        <fullName evidence="4 5">Cell shape protein MreC</fullName>
    </alternativeName>
</protein>
<dbReference type="PIRSF" id="PIRSF038471">
    <property type="entry name" value="MreC"/>
    <property type="match status" value="1"/>
</dbReference>
<keyword evidence="3 5" id="KW-0133">Cell shape</keyword>
<dbReference type="InterPro" id="IPR007221">
    <property type="entry name" value="MreC"/>
</dbReference>
<dbReference type="Gene3D" id="2.40.10.350">
    <property type="entry name" value="Rod shape-determining protein MreC, domain 2"/>
    <property type="match status" value="1"/>
</dbReference>
<dbReference type="EMBL" id="DSIY01000216">
    <property type="protein sequence ID" value="HEG91603.1"/>
    <property type="molecule type" value="Genomic_DNA"/>
</dbReference>
<dbReference type="PANTHER" id="PTHR34138:SF1">
    <property type="entry name" value="CELL SHAPE-DETERMINING PROTEIN MREC"/>
    <property type="match status" value="1"/>
</dbReference>
<dbReference type="InterPro" id="IPR055342">
    <property type="entry name" value="MreC_beta-barrel_core"/>
</dbReference>
<accession>A0A831TBU5</accession>
<dbReference type="PANTHER" id="PTHR34138">
    <property type="entry name" value="CELL SHAPE-DETERMINING PROTEIN MREC"/>
    <property type="match status" value="1"/>
</dbReference>
<comment type="function">
    <text evidence="5">Involved in formation and maintenance of cell shape.</text>
</comment>
<dbReference type="GO" id="GO:0008360">
    <property type="term" value="P:regulation of cell shape"/>
    <property type="evidence" value="ECO:0007669"/>
    <property type="project" value="UniProtKB-KW"/>
</dbReference>
<sequence length="271" mass="29497">MTLTVRQVAMLVALFVATSTTLILLDHQQRLDTVKAPANRLAGAVESALAQALDRTAWPGRGSQSELEAQLEALRAERDRLLAENARLKELEQEVIQLREQLGFKQQNPDLTLVPANVIAYDPDALQQAIVIDRGANAGIQVGMPVVSPDFLVGLVTEVEADRARVTLLIDSSMQIGALLQESRAEGIVYGQWQRGGLLELRHLDPNTPVREGELVVTSGRTARVPAGLVIGTVYGGEREVEASELRLAVRPLVDYKALRSVSVILTSEDQ</sequence>
<evidence type="ECO:0000259" key="7">
    <source>
        <dbReference type="Pfam" id="PF04085"/>
    </source>
</evidence>
<evidence type="ECO:0000256" key="6">
    <source>
        <dbReference type="SAM" id="Coils"/>
    </source>
</evidence>
<dbReference type="GO" id="GO:0005886">
    <property type="term" value="C:plasma membrane"/>
    <property type="evidence" value="ECO:0007669"/>
    <property type="project" value="TreeGrafter"/>
</dbReference>
<dbReference type="InterPro" id="IPR042175">
    <property type="entry name" value="Cell/Rod_MreC_2"/>
</dbReference>
<dbReference type="Gene3D" id="2.40.10.340">
    <property type="entry name" value="Rod shape-determining protein MreC, domain 1"/>
    <property type="match status" value="1"/>
</dbReference>
<evidence type="ECO:0000256" key="4">
    <source>
        <dbReference type="ARBA" id="ARBA00032089"/>
    </source>
</evidence>
<evidence type="ECO:0000256" key="3">
    <source>
        <dbReference type="ARBA" id="ARBA00022960"/>
    </source>
</evidence>
<reference evidence="8" key="1">
    <citation type="journal article" date="2020" name="mSystems">
        <title>Genome- and Community-Level Interaction Insights into Carbon Utilization and Element Cycling Functions of Hydrothermarchaeota in Hydrothermal Sediment.</title>
        <authorList>
            <person name="Zhou Z."/>
            <person name="Liu Y."/>
            <person name="Xu W."/>
            <person name="Pan J."/>
            <person name="Luo Z.H."/>
            <person name="Li M."/>
        </authorList>
    </citation>
    <scope>NUCLEOTIDE SEQUENCE [LARGE SCALE GENOMIC DNA]</scope>
    <source>
        <strain evidence="8">SpSt-210</strain>
    </source>
</reference>
<evidence type="ECO:0000256" key="1">
    <source>
        <dbReference type="ARBA" id="ARBA00009369"/>
    </source>
</evidence>
<evidence type="ECO:0000313" key="8">
    <source>
        <dbReference type="EMBL" id="HEG91603.1"/>
    </source>
</evidence>
<comment type="caution">
    <text evidence="8">The sequence shown here is derived from an EMBL/GenBank/DDBJ whole genome shotgun (WGS) entry which is preliminary data.</text>
</comment>
<name>A0A831TBU5_9BACT</name>
<dbReference type="InterPro" id="IPR042177">
    <property type="entry name" value="Cell/Rod_1"/>
</dbReference>
<evidence type="ECO:0000256" key="2">
    <source>
        <dbReference type="ARBA" id="ARBA00013855"/>
    </source>
</evidence>
<feature type="coiled-coil region" evidence="6">
    <location>
        <begin position="64"/>
        <end position="108"/>
    </location>
</feature>
<gene>
    <name evidence="8" type="primary">mreC</name>
    <name evidence="8" type="ORF">ENP34_09200</name>
</gene>
<keyword evidence="6" id="KW-0175">Coiled coil</keyword>
<organism evidence="8">
    <name type="scientific">Thermorudis peleae</name>
    <dbReference type="NCBI Taxonomy" id="1382356"/>
    <lineage>
        <taxon>Bacteria</taxon>
        <taxon>Pseudomonadati</taxon>
        <taxon>Thermomicrobiota</taxon>
        <taxon>Thermomicrobia</taxon>
        <taxon>Thermomicrobia incertae sedis</taxon>
        <taxon>Thermorudis</taxon>
    </lineage>
</organism>
<comment type="similarity">
    <text evidence="1 5">Belongs to the MreC family.</text>
</comment>
<proteinExistence type="inferred from homology"/>
<dbReference type="AlphaFoldDB" id="A0A831TBU5"/>